<dbReference type="Proteomes" id="UP000199034">
    <property type="component" value="Unassembled WGS sequence"/>
</dbReference>
<proteinExistence type="predicted"/>
<dbReference type="AlphaFoldDB" id="A0A1G6W195"/>
<gene>
    <name evidence="1" type="ORF">SAMN05421872_109131</name>
</gene>
<keyword evidence="2" id="KW-1185">Reference proteome</keyword>
<dbReference type="RefSeq" id="WP_090858799.1">
    <property type="nucleotide sequence ID" value="NZ_FMZM01000009.1"/>
</dbReference>
<reference evidence="1 2" key="1">
    <citation type="submission" date="2016-10" db="EMBL/GenBank/DDBJ databases">
        <authorList>
            <person name="de Groot N.N."/>
        </authorList>
    </citation>
    <scope>NUCLEOTIDE SEQUENCE [LARGE SCALE GENOMIC DNA]</scope>
    <source>
        <strain evidence="1 2">CGMCC 4.6858</strain>
    </source>
</reference>
<evidence type="ECO:0000313" key="1">
    <source>
        <dbReference type="EMBL" id="SDD59611.1"/>
    </source>
</evidence>
<organism evidence="1 2">
    <name type="scientific">Nocardioides lianchengensis</name>
    <dbReference type="NCBI Taxonomy" id="1045774"/>
    <lineage>
        <taxon>Bacteria</taxon>
        <taxon>Bacillati</taxon>
        <taxon>Actinomycetota</taxon>
        <taxon>Actinomycetes</taxon>
        <taxon>Propionibacteriales</taxon>
        <taxon>Nocardioidaceae</taxon>
        <taxon>Nocardioides</taxon>
    </lineage>
</organism>
<dbReference type="EMBL" id="FMZM01000009">
    <property type="protein sequence ID" value="SDD59611.1"/>
    <property type="molecule type" value="Genomic_DNA"/>
</dbReference>
<name>A0A1G6W195_9ACTN</name>
<protein>
    <submittedName>
        <fullName evidence="1">Uncharacterized protein</fullName>
    </submittedName>
</protein>
<evidence type="ECO:0000313" key="2">
    <source>
        <dbReference type="Proteomes" id="UP000199034"/>
    </source>
</evidence>
<dbReference type="STRING" id="1045774.SAMN05421872_109131"/>
<sequence length="82" mass="8133">MTWTQDVPLVPRYALLGAVGLGVTGAVAGLVLGLAAHPATAWFAVLEVGVPAAHLGLLAGLGAGAVRVRAGRIARRIAGPTT</sequence>
<accession>A0A1G6W195</accession>